<dbReference type="EMBL" id="JAVRRG010000037">
    <property type="protein sequence ID" value="KAK5094026.1"/>
    <property type="molecule type" value="Genomic_DNA"/>
</dbReference>
<dbReference type="PRINTS" id="PR00792">
    <property type="entry name" value="PEPSIN"/>
</dbReference>
<dbReference type="SUPFAM" id="SSF50630">
    <property type="entry name" value="Acid proteases"/>
    <property type="match status" value="1"/>
</dbReference>
<comment type="caution">
    <text evidence="3">The sequence shown here is derived from an EMBL/GenBank/DDBJ whole genome shotgun (WGS) entry which is preliminary data.</text>
</comment>
<dbReference type="PROSITE" id="PS51767">
    <property type="entry name" value="PEPTIDASE_A1"/>
    <property type="match status" value="1"/>
</dbReference>
<evidence type="ECO:0000256" key="1">
    <source>
        <dbReference type="ARBA" id="ARBA00007447"/>
    </source>
</evidence>
<dbReference type="Gene3D" id="2.40.70.10">
    <property type="entry name" value="Acid Proteases"/>
    <property type="match status" value="2"/>
</dbReference>
<proteinExistence type="inferred from homology"/>
<evidence type="ECO:0000259" key="2">
    <source>
        <dbReference type="PROSITE" id="PS51767"/>
    </source>
</evidence>
<name>A0ABR0KDQ7_9EURO</name>
<evidence type="ECO:0000313" key="4">
    <source>
        <dbReference type="Proteomes" id="UP001345013"/>
    </source>
</evidence>
<dbReference type="CDD" id="cd05471">
    <property type="entry name" value="pepsin_like"/>
    <property type="match status" value="1"/>
</dbReference>
<dbReference type="InterPro" id="IPR021109">
    <property type="entry name" value="Peptidase_aspartic_dom_sf"/>
</dbReference>
<dbReference type="InterPro" id="IPR034164">
    <property type="entry name" value="Pepsin-like_dom"/>
</dbReference>
<reference evidence="3 4" key="1">
    <citation type="submission" date="2023-08" db="EMBL/GenBank/DDBJ databases">
        <title>Black Yeasts Isolated from many extreme environments.</title>
        <authorList>
            <person name="Coleine C."/>
            <person name="Stajich J.E."/>
            <person name="Selbmann L."/>
        </authorList>
    </citation>
    <scope>NUCLEOTIDE SEQUENCE [LARGE SCALE GENOMIC DNA]</scope>
    <source>
        <strain evidence="3 4">CCFEE 5885</strain>
    </source>
</reference>
<dbReference type="PANTHER" id="PTHR47966:SF47">
    <property type="entry name" value="ENDOPEPTIDASE, PUTATIVE (AFU_ORTHOLOGUE AFUA_3G01220)-RELATED"/>
    <property type="match status" value="1"/>
</dbReference>
<accession>A0ABR0KDQ7</accession>
<dbReference type="PANTHER" id="PTHR47966">
    <property type="entry name" value="BETA-SITE APP-CLEAVING ENZYME, ISOFORM A-RELATED"/>
    <property type="match status" value="1"/>
</dbReference>
<dbReference type="Proteomes" id="UP001345013">
    <property type="component" value="Unassembled WGS sequence"/>
</dbReference>
<protein>
    <recommendedName>
        <fullName evidence="2">Peptidase A1 domain-containing protein</fullName>
    </recommendedName>
</protein>
<feature type="domain" description="Peptidase A1" evidence="2">
    <location>
        <begin position="31"/>
        <end position="347"/>
    </location>
</feature>
<dbReference type="InterPro" id="IPR033121">
    <property type="entry name" value="PEPTIDASE_A1"/>
</dbReference>
<organism evidence="3 4">
    <name type="scientific">Lithohypha guttulata</name>
    <dbReference type="NCBI Taxonomy" id="1690604"/>
    <lineage>
        <taxon>Eukaryota</taxon>
        <taxon>Fungi</taxon>
        <taxon>Dikarya</taxon>
        <taxon>Ascomycota</taxon>
        <taxon>Pezizomycotina</taxon>
        <taxon>Eurotiomycetes</taxon>
        <taxon>Chaetothyriomycetidae</taxon>
        <taxon>Chaetothyriales</taxon>
        <taxon>Trichomeriaceae</taxon>
        <taxon>Lithohypha</taxon>
    </lineage>
</organism>
<dbReference type="Pfam" id="PF00026">
    <property type="entry name" value="Asp"/>
    <property type="match status" value="1"/>
</dbReference>
<comment type="similarity">
    <text evidence="1">Belongs to the peptidase A1 family.</text>
</comment>
<gene>
    <name evidence="3" type="ORF">LTR24_003834</name>
</gene>
<evidence type="ECO:0000313" key="3">
    <source>
        <dbReference type="EMBL" id="KAK5094026.1"/>
    </source>
</evidence>
<keyword evidence="4" id="KW-1185">Reference proteome</keyword>
<sequence>MAWGYGGHAVVSTKTVAPGQDENLSNYNRNSYWELDVTVSGRSYALFFDTGSSDLWIQDSDFIPSSTFVLDPDSNFNISYLDGSTANGPVGNDTVSFSGLTVTQQLIAVPNSLSGFDGTGIIGIIGMSYPARTSLYSGADVDADNPSTRVLYSSVVNTIFNIQQLTAPLFSVALSRSSTTATVFGGVLTMGGIASFTDPAVNVTGSLVTVPNASPQTQYDIRIDGINYAGGAAQDVGGVYLLDTGTTLIYTTAEVADDVAMRYDPPGVWDATNSVFWTSCAAVPPSFSVTIGGQAFLINPVDLLYGDVGNPAASCRIPIAVGASKVLGGVFLRNVLAVFDWGTEQIR</sequence>
<dbReference type="InterPro" id="IPR001461">
    <property type="entry name" value="Aspartic_peptidase_A1"/>
</dbReference>